<evidence type="ECO:0000256" key="1">
    <source>
        <dbReference type="ARBA" id="ARBA00022491"/>
    </source>
</evidence>
<dbReference type="Pfam" id="PF00096">
    <property type="entry name" value="zf-C2H2"/>
    <property type="match status" value="2"/>
</dbReference>
<reference evidence="9" key="2">
    <citation type="journal article" date="2013" name="G3 (Bethesda)">
        <title>Genomes of Ashbya fungi isolated from insects reveal four mating-type loci, numerous translocations, lack of transposons, and distinct gene duplications.</title>
        <authorList>
            <person name="Dietrich F.S."/>
            <person name="Voegeli S."/>
            <person name="Kuo S."/>
            <person name="Philippsen P."/>
        </authorList>
    </citation>
    <scope>GENOME REANNOTATION</scope>
    <source>
        <strain evidence="9">ATCC 10895 / CBS 109.51 / FGSC 9923 / NRRL Y-1056</strain>
    </source>
</reference>
<keyword evidence="4 6" id="KW-0863">Zinc-finger</keyword>
<protein>
    <submittedName>
        <fullName evidence="8">ADL051Wp</fullName>
    </submittedName>
</protein>
<dbReference type="RefSeq" id="NP_984045.1">
    <property type="nucleotide sequence ID" value="NM_209398.1"/>
</dbReference>
<dbReference type="FunFam" id="3.30.160.60:FF:000100">
    <property type="entry name" value="Zinc finger 45-like"/>
    <property type="match status" value="1"/>
</dbReference>
<dbReference type="SUPFAM" id="SSF57667">
    <property type="entry name" value="beta-beta-alpha zinc fingers"/>
    <property type="match status" value="1"/>
</dbReference>
<keyword evidence="2" id="KW-0479">Metal-binding</keyword>
<dbReference type="HOGENOM" id="CLU_108112_0_0_1"/>
<dbReference type="GO" id="GO:0008270">
    <property type="term" value="F:zinc ion binding"/>
    <property type="evidence" value="ECO:0007669"/>
    <property type="project" value="UniProtKB-KW"/>
</dbReference>
<dbReference type="EMBL" id="AE016817">
    <property type="protein sequence ID" value="AAS51869.1"/>
    <property type="molecule type" value="Genomic_DNA"/>
</dbReference>
<sequence>MPHTYQVPETLTIFTGPLHSFPWTVKFEAPVASQDEGLAVGSSLAPCARGGGNPDLAGKNKETDATLRGGALSLGGSQRLYEGQLVSLALQDVTLSCELSKGVSDPANSVHKVSGKTCAICRKSFTRKTSLQTHMLIHTKAKPYRCPYRTCNKTFNVKSNLYRHERIHKRNCS</sequence>
<dbReference type="KEGG" id="ago:AGOS_ADL051W"/>
<evidence type="ECO:0000256" key="3">
    <source>
        <dbReference type="ARBA" id="ARBA00022737"/>
    </source>
</evidence>
<dbReference type="PROSITE" id="PS50157">
    <property type="entry name" value="ZINC_FINGER_C2H2_2"/>
    <property type="match status" value="2"/>
</dbReference>
<proteinExistence type="predicted"/>
<keyword evidence="9" id="KW-1185">Reference proteome</keyword>
<evidence type="ECO:0000313" key="8">
    <source>
        <dbReference type="EMBL" id="AAS51869.1"/>
    </source>
</evidence>
<dbReference type="GO" id="GO:0000981">
    <property type="term" value="F:DNA-binding transcription factor activity, RNA polymerase II-specific"/>
    <property type="evidence" value="ECO:0007669"/>
    <property type="project" value="UniProtKB-ARBA"/>
</dbReference>
<dbReference type="InterPro" id="IPR050329">
    <property type="entry name" value="GLI_C2H2-zinc-finger"/>
</dbReference>
<gene>
    <name evidence="8" type="ORF">AGOS_ADL051W</name>
</gene>
<evidence type="ECO:0000256" key="4">
    <source>
        <dbReference type="ARBA" id="ARBA00022771"/>
    </source>
</evidence>
<reference evidence="8 9" key="1">
    <citation type="journal article" date="2004" name="Science">
        <title>The Ashbya gossypii genome as a tool for mapping the ancient Saccharomyces cerevisiae genome.</title>
        <authorList>
            <person name="Dietrich F.S."/>
            <person name="Voegeli S."/>
            <person name="Brachat S."/>
            <person name="Lerch A."/>
            <person name="Gates K."/>
            <person name="Steiner S."/>
            <person name="Mohr C."/>
            <person name="Pohlmann R."/>
            <person name="Luedi P."/>
            <person name="Choi S."/>
            <person name="Wing R.A."/>
            <person name="Flavier A."/>
            <person name="Gaffney T.D."/>
            <person name="Philippsen P."/>
        </authorList>
    </citation>
    <scope>NUCLEOTIDE SEQUENCE [LARGE SCALE GENOMIC DNA]</scope>
    <source>
        <strain evidence="9">ATCC 10895 / CBS 109.51 / FGSC 9923 / NRRL Y-1056</strain>
    </source>
</reference>
<dbReference type="InParanoid" id="Q75AH8"/>
<dbReference type="eggNOG" id="KOG1721">
    <property type="taxonomic scope" value="Eukaryota"/>
</dbReference>
<dbReference type="SMART" id="SM00355">
    <property type="entry name" value="ZnF_C2H2"/>
    <property type="match status" value="2"/>
</dbReference>
<organism evidence="8 9">
    <name type="scientific">Eremothecium gossypii (strain ATCC 10895 / CBS 109.51 / FGSC 9923 / NRRL Y-1056)</name>
    <name type="common">Yeast</name>
    <name type="synonym">Ashbya gossypii</name>
    <dbReference type="NCBI Taxonomy" id="284811"/>
    <lineage>
        <taxon>Eukaryota</taxon>
        <taxon>Fungi</taxon>
        <taxon>Dikarya</taxon>
        <taxon>Ascomycota</taxon>
        <taxon>Saccharomycotina</taxon>
        <taxon>Saccharomycetes</taxon>
        <taxon>Saccharomycetales</taxon>
        <taxon>Saccharomycetaceae</taxon>
        <taxon>Eremothecium</taxon>
    </lineage>
</organism>
<dbReference type="InterPro" id="IPR013087">
    <property type="entry name" value="Znf_C2H2_type"/>
</dbReference>
<accession>Q75AH8</accession>
<dbReference type="GeneID" id="4620193"/>
<dbReference type="AlphaFoldDB" id="Q75AH8"/>
<dbReference type="OrthoDB" id="6077919at2759"/>
<dbReference type="PANTHER" id="PTHR19818:SF139">
    <property type="entry name" value="PAIR-RULE PROTEIN ODD-PAIRED"/>
    <property type="match status" value="1"/>
</dbReference>
<dbReference type="PANTHER" id="PTHR19818">
    <property type="entry name" value="ZINC FINGER PROTEIN ZIC AND GLI"/>
    <property type="match status" value="1"/>
</dbReference>
<dbReference type="FunFam" id="3.30.160.60:FF:000690">
    <property type="entry name" value="Zinc finger protein 354C"/>
    <property type="match status" value="1"/>
</dbReference>
<dbReference type="GO" id="GO:0005634">
    <property type="term" value="C:nucleus"/>
    <property type="evidence" value="ECO:0007669"/>
    <property type="project" value="UniProtKB-ARBA"/>
</dbReference>
<evidence type="ECO:0000259" key="7">
    <source>
        <dbReference type="PROSITE" id="PS50157"/>
    </source>
</evidence>
<evidence type="ECO:0000256" key="6">
    <source>
        <dbReference type="PROSITE-ProRule" id="PRU00042"/>
    </source>
</evidence>
<keyword evidence="3" id="KW-0677">Repeat</keyword>
<evidence type="ECO:0000256" key="2">
    <source>
        <dbReference type="ARBA" id="ARBA00022723"/>
    </source>
</evidence>
<evidence type="ECO:0000313" key="9">
    <source>
        <dbReference type="Proteomes" id="UP000000591"/>
    </source>
</evidence>
<dbReference type="Proteomes" id="UP000000591">
    <property type="component" value="Chromosome IV"/>
</dbReference>
<feature type="domain" description="C2H2-type" evidence="7">
    <location>
        <begin position="144"/>
        <end position="168"/>
    </location>
</feature>
<keyword evidence="1" id="KW-0678">Repressor</keyword>
<dbReference type="PROSITE" id="PS00028">
    <property type="entry name" value="ZINC_FINGER_C2H2_1"/>
    <property type="match status" value="2"/>
</dbReference>
<dbReference type="GO" id="GO:0045944">
    <property type="term" value="P:positive regulation of transcription by RNA polymerase II"/>
    <property type="evidence" value="ECO:0007669"/>
    <property type="project" value="UniProtKB-ARBA"/>
</dbReference>
<dbReference type="InterPro" id="IPR036236">
    <property type="entry name" value="Znf_C2H2_sf"/>
</dbReference>
<keyword evidence="5" id="KW-0862">Zinc</keyword>
<feature type="domain" description="C2H2-type" evidence="7">
    <location>
        <begin position="116"/>
        <end position="143"/>
    </location>
</feature>
<dbReference type="GO" id="GO:0000976">
    <property type="term" value="F:transcription cis-regulatory region binding"/>
    <property type="evidence" value="ECO:0007669"/>
    <property type="project" value="UniProtKB-ARBA"/>
</dbReference>
<evidence type="ECO:0000256" key="5">
    <source>
        <dbReference type="ARBA" id="ARBA00022833"/>
    </source>
</evidence>
<dbReference type="Gene3D" id="3.30.160.60">
    <property type="entry name" value="Classic Zinc Finger"/>
    <property type="match status" value="2"/>
</dbReference>
<name>Q75AH8_EREGS</name>